<feature type="domain" description="DUF4376" evidence="1">
    <location>
        <begin position="105"/>
        <end position="187"/>
    </location>
</feature>
<comment type="caution">
    <text evidence="2">The sequence shown here is derived from an EMBL/GenBank/DDBJ whole genome shotgun (WGS) entry which is preliminary data.</text>
</comment>
<dbReference type="RefSeq" id="WP_212142204.1">
    <property type="nucleotide sequence ID" value="NZ_JAGSSW010000006.1"/>
</dbReference>
<evidence type="ECO:0000313" key="2">
    <source>
        <dbReference type="EMBL" id="MBR8464267.1"/>
    </source>
</evidence>
<dbReference type="Pfam" id="PF14301">
    <property type="entry name" value="DUF4376"/>
    <property type="match status" value="1"/>
</dbReference>
<keyword evidence="3" id="KW-1185">Reference proteome</keyword>
<evidence type="ECO:0000259" key="1">
    <source>
        <dbReference type="Pfam" id="PF14301"/>
    </source>
</evidence>
<reference evidence="2 3" key="1">
    <citation type="submission" date="2021-04" db="EMBL/GenBank/DDBJ databases">
        <title>Molecular and phenotypic characterization and identification of bacterial isolates recovered from the Anatolian ground squirrels (Spermophilus xanthoprymnus) and which have the potential to form a new species in the Campylobacter genus.</title>
        <authorList>
            <person name="Aydin F."/>
            <person name="Abay S."/>
            <person name="Kayman T."/>
            <person name="Karakaya E."/>
            <person name="Mustak H.K."/>
            <person name="Mustak I.B."/>
            <person name="Bilgin N."/>
            <person name="Duzler A."/>
            <person name="Sahin O."/>
            <person name="Guran O."/>
            <person name="Saticioglu I.B."/>
        </authorList>
    </citation>
    <scope>NUCLEOTIDE SEQUENCE [LARGE SCALE GENOMIC DNA]</scope>
    <source>
        <strain evidence="3">faydin-G24</strain>
    </source>
</reference>
<gene>
    <name evidence="2" type="ORF">KDD93_06795</name>
</gene>
<sequence length="200" mass="22979">MKLYNIKDKKIEDIELININKSNMYVSFLNDDELVKNGYKRVVEEFYNGEINDSDEIIKEISQSETIYKITHKLKIKNLDELKEQKQKEFLEFFNKSIEKSTTNIEGIGQVDAGNQYLINISGLIAIAEHTNKNIDFMLANNEVVSLNLEQLNKVKAAIALKGAKLYQLKWRVFKDIKNAKTTDELNAISWSGEEIGVAQ</sequence>
<dbReference type="EMBL" id="JAGSSW010000006">
    <property type="protein sequence ID" value="MBR8464267.1"/>
    <property type="molecule type" value="Genomic_DNA"/>
</dbReference>
<accession>A0ABS5HJG1</accession>
<dbReference type="InterPro" id="IPR025484">
    <property type="entry name" value="DUF4376"/>
</dbReference>
<organism evidence="2 3">
    <name type="scientific">Campylobacter anatolicus</name>
    <dbReference type="NCBI Taxonomy" id="2829105"/>
    <lineage>
        <taxon>Bacteria</taxon>
        <taxon>Pseudomonadati</taxon>
        <taxon>Campylobacterota</taxon>
        <taxon>Epsilonproteobacteria</taxon>
        <taxon>Campylobacterales</taxon>
        <taxon>Campylobacteraceae</taxon>
        <taxon>Campylobacter</taxon>
    </lineage>
</organism>
<dbReference type="Proteomes" id="UP000682951">
    <property type="component" value="Unassembled WGS sequence"/>
</dbReference>
<proteinExistence type="predicted"/>
<evidence type="ECO:0000313" key="3">
    <source>
        <dbReference type="Proteomes" id="UP000682951"/>
    </source>
</evidence>
<name>A0ABS5HJG1_9BACT</name>
<protein>
    <recommendedName>
        <fullName evidence="1">DUF4376 domain-containing protein</fullName>
    </recommendedName>
</protein>